<proteinExistence type="predicted"/>
<evidence type="ECO:0000313" key="6">
    <source>
        <dbReference type="EMBL" id="RDK10070.1"/>
    </source>
</evidence>
<name>A0A370NWT6_9BURK</name>
<dbReference type="SUPFAM" id="SSF46689">
    <property type="entry name" value="Homeodomain-like"/>
    <property type="match status" value="1"/>
</dbReference>
<dbReference type="InterPro" id="IPR009057">
    <property type="entry name" value="Homeodomain-like_sf"/>
</dbReference>
<evidence type="ECO:0000313" key="7">
    <source>
        <dbReference type="Proteomes" id="UP000255165"/>
    </source>
</evidence>
<organism evidence="6 7">
    <name type="scientific">Cupriavidus lacunae</name>
    <dbReference type="NCBI Taxonomy" id="2666307"/>
    <lineage>
        <taxon>Bacteria</taxon>
        <taxon>Pseudomonadati</taxon>
        <taxon>Pseudomonadota</taxon>
        <taxon>Betaproteobacteria</taxon>
        <taxon>Burkholderiales</taxon>
        <taxon>Burkholderiaceae</taxon>
        <taxon>Cupriavidus</taxon>
    </lineage>
</organism>
<feature type="DNA-binding region" description="H-T-H motif" evidence="4">
    <location>
        <begin position="41"/>
        <end position="60"/>
    </location>
</feature>
<reference evidence="7" key="1">
    <citation type="submission" date="2018-06" db="EMBL/GenBank/DDBJ databases">
        <authorList>
            <person name="Feng T."/>
            <person name="Jeon C.O."/>
        </authorList>
    </citation>
    <scope>NUCLEOTIDE SEQUENCE [LARGE SCALE GENOMIC DNA]</scope>
    <source>
        <strain evidence="7">S23</strain>
    </source>
</reference>
<evidence type="ECO:0000256" key="1">
    <source>
        <dbReference type="ARBA" id="ARBA00023015"/>
    </source>
</evidence>
<keyword evidence="2 4" id="KW-0238">DNA-binding</keyword>
<accession>A0A370NWT6</accession>
<evidence type="ECO:0000259" key="5">
    <source>
        <dbReference type="PROSITE" id="PS50977"/>
    </source>
</evidence>
<dbReference type="Gene3D" id="1.10.357.10">
    <property type="entry name" value="Tetracycline Repressor, domain 2"/>
    <property type="match status" value="1"/>
</dbReference>
<dbReference type="Proteomes" id="UP000255165">
    <property type="component" value="Unassembled WGS sequence"/>
</dbReference>
<dbReference type="AlphaFoldDB" id="A0A370NWT6"/>
<feature type="domain" description="HTH tetR-type" evidence="5">
    <location>
        <begin position="18"/>
        <end position="78"/>
    </location>
</feature>
<gene>
    <name evidence="6" type="ORF">DN412_11905</name>
</gene>
<keyword evidence="3" id="KW-0804">Transcription</keyword>
<dbReference type="Gene3D" id="1.10.10.60">
    <property type="entry name" value="Homeodomain-like"/>
    <property type="match status" value="1"/>
</dbReference>
<evidence type="ECO:0000256" key="3">
    <source>
        <dbReference type="ARBA" id="ARBA00023163"/>
    </source>
</evidence>
<dbReference type="Pfam" id="PF00440">
    <property type="entry name" value="TetR_N"/>
    <property type="match status" value="1"/>
</dbReference>
<evidence type="ECO:0000256" key="4">
    <source>
        <dbReference type="PROSITE-ProRule" id="PRU00335"/>
    </source>
</evidence>
<dbReference type="GO" id="GO:0003677">
    <property type="term" value="F:DNA binding"/>
    <property type="evidence" value="ECO:0007669"/>
    <property type="project" value="UniProtKB-UniRule"/>
</dbReference>
<dbReference type="PROSITE" id="PS50977">
    <property type="entry name" value="HTH_TETR_2"/>
    <property type="match status" value="1"/>
</dbReference>
<comment type="caution">
    <text evidence="6">The sequence shown here is derived from an EMBL/GenBank/DDBJ whole genome shotgun (WGS) entry which is preliminary data.</text>
</comment>
<protein>
    <recommendedName>
        <fullName evidence="5">HTH tetR-type domain-containing protein</fullName>
    </recommendedName>
</protein>
<dbReference type="PANTHER" id="PTHR47506:SF6">
    <property type="entry name" value="HTH-TYPE TRANSCRIPTIONAL REPRESSOR NEMR"/>
    <property type="match status" value="1"/>
</dbReference>
<dbReference type="InterPro" id="IPR001647">
    <property type="entry name" value="HTH_TetR"/>
</dbReference>
<keyword evidence="1" id="KW-0805">Transcription regulation</keyword>
<dbReference type="PANTHER" id="PTHR47506">
    <property type="entry name" value="TRANSCRIPTIONAL REGULATORY PROTEIN"/>
    <property type="match status" value="1"/>
</dbReference>
<dbReference type="EMBL" id="QKWJ01000011">
    <property type="protein sequence ID" value="RDK10070.1"/>
    <property type="molecule type" value="Genomic_DNA"/>
</dbReference>
<keyword evidence="7" id="KW-1185">Reference proteome</keyword>
<evidence type="ECO:0000256" key="2">
    <source>
        <dbReference type="ARBA" id="ARBA00023125"/>
    </source>
</evidence>
<sequence>MLAFSLSGLRGRAAAPARSARENVLRVATRLARARGLENFSVTDVTRQLGLSKSMFYERFESRTELIAEMLVEYSSTLLRDAEAAGRAAPKGIRRLVCILEMWLRNYVLREGGCLILSGAIECASRPNDVIRNAMKSAVKPGELA</sequence>